<dbReference type="Proteomes" id="UP000001020">
    <property type="component" value="Chromosome"/>
</dbReference>
<evidence type="ECO:0000313" key="2">
    <source>
        <dbReference type="EMBL" id="AAK46474.1"/>
    </source>
</evidence>
<evidence type="ECO:0000313" key="3">
    <source>
        <dbReference type="Proteomes" id="UP000001020"/>
    </source>
</evidence>
<gene>
    <name evidence="2" type="ordered locus">MT2190</name>
</gene>
<keyword evidence="2" id="KW-0238">DNA-binding</keyword>
<proteinExistence type="predicted"/>
<evidence type="ECO:0000259" key="1">
    <source>
        <dbReference type="Pfam" id="PF01402"/>
    </source>
</evidence>
<dbReference type="AlphaFoldDB" id="Q7D7H3"/>
<dbReference type="GO" id="GO:0006355">
    <property type="term" value="P:regulation of DNA-templated transcription"/>
    <property type="evidence" value="ECO:0007669"/>
    <property type="project" value="InterPro"/>
</dbReference>
<dbReference type="KEGG" id="mtc:MT2190"/>
<reference evidence="2 3" key="1">
    <citation type="journal article" date="2002" name="J. Bacteriol.">
        <title>Whole-genome comparison of Mycobacterium tuberculosis clinical and laboratory strains.</title>
        <authorList>
            <person name="Fleischmann R.D."/>
            <person name="Alland D."/>
            <person name="Eisen J.A."/>
            <person name="Carpenter L."/>
            <person name="White O."/>
            <person name="Peterson J."/>
            <person name="DeBoy R."/>
            <person name="Dodson R."/>
            <person name="Gwinn M."/>
            <person name="Haft D."/>
            <person name="Hickey E."/>
            <person name="Kolonay J.F."/>
            <person name="Nelson W.C."/>
            <person name="Umayam L.A."/>
            <person name="Ermolaeva M."/>
            <person name="Salzberg S.L."/>
            <person name="Delcher A."/>
            <person name="Utterback T."/>
            <person name="Weidman J."/>
            <person name="Khouri H."/>
            <person name="Gill J."/>
            <person name="Mikula A."/>
            <person name="Bishai W."/>
            <person name="Jacobs Jr W.R.Jr."/>
            <person name="Venter J.C."/>
            <person name="Fraser C.M."/>
        </authorList>
    </citation>
    <scope>NUCLEOTIDE SEQUENCE [LARGE SCALE GENOMIC DNA]</scope>
    <source>
        <strain evidence="3">CDC 1551 / Oshkosh</strain>
    </source>
</reference>
<sequence>MMHNSGMRTTVSLADDVAAAVQRLRKERSIGLSEAVNELIRAGLTKRQVANRFQQQTYDMGEGIDYSNIGDAIETLDGPASG</sequence>
<dbReference type="EMBL" id="AE000516">
    <property type="protein sequence ID" value="AAK46474.1"/>
    <property type="molecule type" value="Genomic_DNA"/>
</dbReference>
<organism evidence="2 3">
    <name type="scientific">Mycobacterium tuberculosis (strain CDC 1551 / Oshkosh)</name>
    <dbReference type="NCBI Taxonomy" id="83331"/>
    <lineage>
        <taxon>Bacteria</taxon>
        <taxon>Bacillati</taxon>
        <taxon>Actinomycetota</taxon>
        <taxon>Actinomycetes</taxon>
        <taxon>Mycobacteriales</taxon>
        <taxon>Mycobacteriaceae</taxon>
        <taxon>Mycobacterium</taxon>
        <taxon>Mycobacterium tuberculosis complex</taxon>
    </lineage>
</organism>
<protein>
    <submittedName>
        <fullName evidence="2">DNA-binding protein, CopG family</fullName>
    </submittedName>
</protein>
<dbReference type="HOGENOM" id="CLU_186850_1_1_11"/>
<keyword evidence="3" id="KW-1185">Reference proteome</keyword>
<dbReference type="InterPro" id="IPR002145">
    <property type="entry name" value="CopG"/>
</dbReference>
<dbReference type="GO" id="GO:0003677">
    <property type="term" value="F:DNA binding"/>
    <property type="evidence" value="ECO:0007669"/>
    <property type="project" value="UniProtKB-KW"/>
</dbReference>
<feature type="domain" description="Ribbon-helix-helix protein CopG" evidence="1">
    <location>
        <begin position="7"/>
        <end position="46"/>
    </location>
</feature>
<accession>Q7D7H3</accession>
<dbReference type="Pfam" id="PF01402">
    <property type="entry name" value="RHH_1"/>
    <property type="match status" value="1"/>
</dbReference>
<name>Q7D7H3_MYCTO</name>